<keyword evidence="1" id="KW-0472">Membrane</keyword>
<feature type="transmembrane region" description="Helical" evidence="1">
    <location>
        <begin position="344"/>
        <end position="361"/>
    </location>
</feature>
<dbReference type="KEGG" id="ari:UM93_15190"/>
<dbReference type="EMBL" id="CP011005">
    <property type="protein sequence ID" value="AJT42502.1"/>
    <property type="molecule type" value="Genomic_DNA"/>
</dbReference>
<dbReference type="OrthoDB" id="4922321at2"/>
<evidence type="ECO:0000256" key="1">
    <source>
        <dbReference type="SAM" id="Phobius"/>
    </source>
</evidence>
<dbReference type="AlphaFoldDB" id="A0A0D4C1G8"/>
<feature type="transmembrane region" description="Helical" evidence="1">
    <location>
        <begin position="411"/>
        <end position="433"/>
    </location>
</feature>
<dbReference type="PATRIC" id="fig|1618207.4.peg.3091"/>
<name>A0A0D4C1G8_9MICC</name>
<organism evidence="2 3">
    <name type="scientific">Psychromicrobium lacuslunae</name>
    <dbReference type="NCBI Taxonomy" id="1618207"/>
    <lineage>
        <taxon>Bacteria</taxon>
        <taxon>Bacillati</taxon>
        <taxon>Actinomycetota</taxon>
        <taxon>Actinomycetes</taxon>
        <taxon>Micrococcales</taxon>
        <taxon>Micrococcaceae</taxon>
        <taxon>Psychromicrobium</taxon>
    </lineage>
</organism>
<accession>A0A0D4C1G8</accession>
<feature type="transmembrane region" description="Helical" evidence="1">
    <location>
        <begin position="96"/>
        <end position="113"/>
    </location>
</feature>
<feature type="transmembrane region" description="Helical" evidence="1">
    <location>
        <begin position="44"/>
        <end position="66"/>
    </location>
</feature>
<feature type="transmembrane region" description="Helical" evidence="1">
    <location>
        <begin position="367"/>
        <end position="390"/>
    </location>
</feature>
<feature type="transmembrane region" description="Helical" evidence="1">
    <location>
        <begin position="250"/>
        <end position="270"/>
    </location>
</feature>
<dbReference type="Proteomes" id="UP000061839">
    <property type="component" value="Chromosome"/>
</dbReference>
<feature type="transmembrane region" description="Helical" evidence="1">
    <location>
        <begin position="478"/>
        <end position="499"/>
    </location>
</feature>
<keyword evidence="1" id="KW-1133">Transmembrane helix</keyword>
<proteinExistence type="predicted"/>
<dbReference type="STRING" id="1618207.UM93_15190"/>
<feature type="transmembrane region" description="Helical" evidence="1">
    <location>
        <begin position="505"/>
        <end position="529"/>
    </location>
</feature>
<sequence length="537" mass="55286">MSEPIAEAPLSHNAEQHDELSAGELRRYIRNAPLSRQTVGFSSLFGEIYTTVFGIVVLLVAAYSLIANIRSSYLSDHAGSANQLVRQLDPLVPGQLAWAVVLLAAFAGSTLLVSRLGPAHLDTPHTQWLLPLPVSRRALLRPAVLRSAGIMTAVGAAAGAALAILESPELSIAAMALTMASTAGLFLLGFGLAQLGQNQSVGKLLGQLALGLLAVLAALGLAATLGLPVLGSWLLFLPSSWPVLASAGQLWPALLLAVAIVLLVLVLFGLPRILTKSLREHSARASLVRNSIVSMDSASLASSLGGAESTGERRSRRKFVLASEPAAVLLRADALRYLRHPGRLVWIAALAVLPAVGRAFIGGSSSWPIVVLLLLCGLLATAAASNPLKLNALNPILDELLPLAPGTVRKLHAVVPATLLTGWAALSFGLLWLTGAGSLTLFIAGVVAGPALAGGALRGAFKKPADWSQPAIATPSGALPAGVAAQLLAGPDLAAIVLAPTIISLIAGAAADLLLPIQVALSAIVLLVVTRDRKSSK</sequence>
<feature type="transmembrane region" description="Helical" evidence="1">
    <location>
        <begin position="171"/>
        <end position="192"/>
    </location>
</feature>
<gene>
    <name evidence="2" type="ORF">UM93_15190</name>
</gene>
<protein>
    <submittedName>
        <fullName evidence="2">Uncharacterized protein</fullName>
    </submittedName>
</protein>
<feature type="transmembrane region" description="Helical" evidence="1">
    <location>
        <begin position="439"/>
        <end position="457"/>
    </location>
</feature>
<evidence type="ECO:0000313" key="3">
    <source>
        <dbReference type="Proteomes" id="UP000061839"/>
    </source>
</evidence>
<dbReference type="HOGENOM" id="CLU_534083_0_0_11"/>
<keyword evidence="1" id="KW-0812">Transmembrane</keyword>
<dbReference type="InterPro" id="IPR046264">
    <property type="entry name" value="DUF6297"/>
</dbReference>
<reference evidence="2 3" key="1">
    <citation type="journal article" date="2015" name="Genome Announc.">
        <title>Complete Genome Sequencing of Protease-Producing Novel Arthrobacter sp. Strain IHBB 11108 Using PacBio Single-Molecule Real-Time Sequencing Technology.</title>
        <authorList>
            <person name="Kiran S."/>
            <person name="Swarnkar M.K."/>
            <person name="Pal M."/>
            <person name="Thakur R."/>
            <person name="Tewari R."/>
            <person name="Singh A.K."/>
            <person name="Gulati A."/>
        </authorList>
    </citation>
    <scope>NUCLEOTIDE SEQUENCE [LARGE SCALE GENOMIC DNA]</scope>
    <source>
        <strain evidence="2 3">IHBB 11108</strain>
    </source>
</reference>
<keyword evidence="3" id="KW-1185">Reference proteome</keyword>
<feature type="transmembrane region" description="Helical" evidence="1">
    <location>
        <begin position="204"/>
        <end position="230"/>
    </location>
</feature>
<evidence type="ECO:0000313" key="2">
    <source>
        <dbReference type="EMBL" id="AJT42502.1"/>
    </source>
</evidence>
<dbReference type="Pfam" id="PF19814">
    <property type="entry name" value="DUF6297"/>
    <property type="match status" value="1"/>
</dbReference>
<dbReference type="RefSeq" id="WP_045076366.1">
    <property type="nucleotide sequence ID" value="NZ_CP011005.1"/>
</dbReference>
<feature type="transmembrane region" description="Helical" evidence="1">
    <location>
        <begin position="143"/>
        <end position="165"/>
    </location>
</feature>